<keyword evidence="4" id="KW-1185">Reference proteome</keyword>
<feature type="non-terminal residue" evidence="3">
    <location>
        <position position="1"/>
    </location>
</feature>
<proteinExistence type="predicted"/>
<feature type="domain" description="Helicase-associated" evidence="2">
    <location>
        <begin position="489"/>
        <end position="557"/>
    </location>
</feature>
<protein>
    <recommendedName>
        <fullName evidence="2">Helicase-associated domain-containing protein</fullName>
    </recommendedName>
</protein>
<dbReference type="InterPro" id="IPR005114">
    <property type="entry name" value="Helicase_assoc"/>
</dbReference>
<evidence type="ECO:0000313" key="3">
    <source>
        <dbReference type="EMBL" id="KAL3797963.1"/>
    </source>
</evidence>
<feature type="domain" description="Helicase-associated" evidence="2">
    <location>
        <begin position="564"/>
        <end position="623"/>
    </location>
</feature>
<organism evidence="3 4">
    <name type="scientific">Cyclotella cryptica</name>
    <dbReference type="NCBI Taxonomy" id="29204"/>
    <lineage>
        <taxon>Eukaryota</taxon>
        <taxon>Sar</taxon>
        <taxon>Stramenopiles</taxon>
        <taxon>Ochrophyta</taxon>
        <taxon>Bacillariophyta</taxon>
        <taxon>Coscinodiscophyceae</taxon>
        <taxon>Thalassiosirophycidae</taxon>
        <taxon>Stephanodiscales</taxon>
        <taxon>Stephanodiscaceae</taxon>
        <taxon>Cyclotella</taxon>
    </lineage>
</organism>
<dbReference type="Gene3D" id="6.10.140.530">
    <property type="match status" value="8"/>
</dbReference>
<feature type="region of interest" description="Disordered" evidence="1">
    <location>
        <begin position="19"/>
        <end position="91"/>
    </location>
</feature>
<evidence type="ECO:0000256" key="1">
    <source>
        <dbReference type="SAM" id="MobiDB-lite"/>
    </source>
</evidence>
<feature type="domain" description="Helicase-associated" evidence="2">
    <location>
        <begin position="229"/>
        <end position="288"/>
    </location>
</feature>
<feature type="compositionally biased region" description="Low complexity" evidence="1">
    <location>
        <begin position="24"/>
        <end position="33"/>
    </location>
</feature>
<dbReference type="PANTHER" id="PTHR33418:SF1">
    <property type="entry name" value="HELICASE-ASSOCIATED DOMAIN-CONTAINING PROTEIN"/>
    <property type="match status" value="1"/>
</dbReference>
<dbReference type="AlphaFoldDB" id="A0ABD3QC69"/>
<comment type="caution">
    <text evidence="3">The sequence shown here is derived from an EMBL/GenBank/DDBJ whole genome shotgun (WGS) entry which is preliminary data.</text>
</comment>
<feature type="domain" description="Helicase-associated" evidence="2">
    <location>
        <begin position="628"/>
        <end position="690"/>
    </location>
</feature>
<feature type="region of interest" description="Disordered" evidence="1">
    <location>
        <begin position="366"/>
        <end position="426"/>
    </location>
</feature>
<name>A0ABD3QC69_9STRA</name>
<feature type="domain" description="Helicase-associated" evidence="2">
    <location>
        <begin position="154"/>
        <end position="222"/>
    </location>
</feature>
<gene>
    <name evidence="3" type="ORF">HJC23_013201</name>
</gene>
<feature type="domain" description="Helicase-associated" evidence="2">
    <location>
        <begin position="88"/>
        <end position="149"/>
    </location>
</feature>
<dbReference type="EMBL" id="JABMIG020000050">
    <property type="protein sequence ID" value="KAL3797963.1"/>
    <property type="molecule type" value="Genomic_DNA"/>
</dbReference>
<dbReference type="Proteomes" id="UP001516023">
    <property type="component" value="Unassembled WGS sequence"/>
</dbReference>
<evidence type="ECO:0000259" key="2">
    <source>
        <dbReference type="Pfam" id="PF03457"/>
    </source>
</evidence>
<dbReference type="PANTHER" id="PTHR33418">
    <property type="entry name" value="HELICASE-ASSOCIATED"/>
    <property type="match status" value="1"/>
</dbReference>
<accession>A0ABD3QC69</accession>
<feature type="domain" description="Helicase-associated" evidence="2">
    <location>
        <begin position="423"/>
        <end position="484"/>
    </location>
</feature>
<dbReference type="Pfam" id="PF03457">
    <property type="entry name" value="HA"/>
    <property type="match status" value="8"/>
</dbReference>
<sequence>SVTVLEVSDVDAVIELVVRRRTPADNAPATAATIDGGDKIHQSGTKKKSSPPQKSSASRDGRQGKVRRAKNPADAAGKKSPQTESKRDSHWQSRFNDLVKYKSEFGHCNVRVDDKANSKLGYWVQRQRREYKDQRLAEDRIAKLNEIGFVWVMRDSWETRYNELVEYTREFGHCNIPQRYKPNPELGNWVNHQRLAYKNFNTEGETSTMTQERIDLLEAIGFVWKVEPQWNTRFSELVNYKREHGDCNVPAKYKPNRKLGVWVYRHRTEFKNGKLPQEHIKKLNDIGFSWNAHDSAWMLRYSQLMIYKREFGHCIVPQHYEPNPSLAEWVLAQRKHFKAGRLSEARIVKLNELGFTWEIRSSPKTTATIDGGDKIHQSGTKKKSSPPKKSSASRDGRQGKVRRAKNPADAAGKKSPQTESKRDSHWQSRFNDLVKYKSEFGHCNVRVDDKANSKLGYWVQRQRREYKDQRLAEDRIAKLNEIGFVWVMRDSWETRYNELVEYTREFGHCNITLRYKPNPELGKWVNHQREAYKKFKTEGETSTMTQERIDLLEAIGFVWKVEPQWNTRFSELVNYKREHGDCNVPAKYKPNRKLGVWVYRHRTEFKNGKLPQEHIKKLNDIGFSWNAHDSAWMLRYSQLMIYKREFGHCIVPQHYEPNPSLAEWVLAQRKHFKAGRLSEARIVKLNELGFTWEIRSSPKTS</sequence>
<evidence type="ECO:0000313" key="4">
    <source>
        <dbReference type="Proteomes" id="UP001516023"/>
    </source>
</evidence>
<reference evidence="3 4" key="1">
    <citation type="journal article" date="2020" name="G3 (Bethesda)">
        <title>Improved Reference Genome for Cyclotella cryptica CCMP332, a Model for Cell Wall Morphogenesis, Salinity Adaptation, and Lipid Production in Diatoms (Bacillariophyta).</title>
        <authorList>
            <person name="Roberts W.R."/>
            <person name="Downey K.M."/>
            <person name="Ruck E.C."/>
            <person name="Traller J.C."/>
            <person name="Alverson A.J."/>
        </authorList>
    </citation>
    <scope>NUCLEOTIDE SEQUENCE [LARGE SCALE GENOMIC DNA]</scope>
    <source>
        <strain evidence="3 4">CCMP332</strain>
    </source>
</reference>
<feature type="domain" description="Helicase-associated" evidence="2">
    <location>
        <begin position="293"/>
        <end position="355"/>
    </location>
</feature>